<gene>
    <name evidence="3" type="ORF">ACFFPI_11095</name>
</gene>
<evidence type="ECO:0000313" key="4">
    <source>
        <dbReference type="Proteomes" id="UP001589536"/>
    </source>
</evidence>
<name>A0ABV5UQ61_9MICC</name>
<accession>A0ABV5UQ61</accession>
<evidence type="ECO:0000256" key="1">
    <source>
        <dbReference type="SAM" id="MobiDB-lite"/>
    </source>
</evidence>
<sequence length="142" mass="15697">MGEFLRTVIKRPESHSVGNTGIFLKGLRGVGKTALLNEFSEMARRHGWLMIRFEAEPGNQPYPSDAIAGKLTREFLESFVGPLTASSKPWRHALDAGNLHRQAIQGRIPVPESECSRRRKGPRKRRFSQGTGALAATSTSVL</sequence>
<feature type="compositionally biased region" description="Polar residues" evidence="1">
    <location>
        <begin position="128"/>
        <end position="142"/>
    </location>
</feature>
<evidence type="ECO:0000259" key="2">
    <source>
        <dbReference type="Pfam" id="PF13191"/>
    </source>
</evidence>
<dbReference type="GO" id="GO:0005524">
    <property type="term" value="F:ATP binding"/>
    <property type="evidence" value="ECO:0007669"/>
    <property type="project" value="UniProtKB-KW"/>
</dbReference>
<keyword evidence="3" id="KW-0547">Nucleotide-binding</keyword>
<reference evidence="3 4" key="1">
    <citation type="submission" date="2024-09" db="EMBL/GenBank/DDBJ databases">
        <authorList>
            <person name="Sun Q."/>
            <person name="Mori K."/>
        </authorList>
    </citation>
    <scope>NUCLEOTIDE SEQUENCE [LARGE SCALE GENOMIC DNA]</scope>
    <source>
        <strain evidence="3 4">JCM 13519</strain>
    </source>
</reference>
<feature type="domain" description="Orc1-like AAA ATPase" evidence="2">
    <location>
        <begin position="5"/>
        <end position="109"/>
    </location>
</feature>
<dbReference type="EMBL" id="JBHMBH010000024">
    <property type="protein sequence ID" value="MFB9714667.1"/>
    <property type="molecule type" value="Genomic_DNA"/>
</dbReference>
<proteinExistence type="predicted"/>
<dbReference type="InterPro" id="IPR041664">
    <property type="entry name" value="AAA_16"/>
</dbReference>
<dbReference type="Proteomes" id="UP001589536">
    <property type="component" value="Unassembled WGS sequence"/>
</dbReference>
<comment type="caution">
    <text evidence="3">The sequence shown here is derived from an EMBL/GenBank/DDBJ whole genome shotgun (WGS) entry which is preliminary data.</text>
</comment>
<keyword evidence="3" id="KW-0067">ATP-binding</keyword>
<protein>
    <submittedName>
        <fullName evidence="3">ATP-binding protein</fullName>
    </submittedName>
</protein>
<dbReference type="RefSeq" id="WP_376954310.1">
    <property type="nucleotide sequence ID" value="NZ_JBHMBH010000024.1"/>
</dbReference>
<organism evidence="3 4">
    <name type="scientific">Arthrobacter methylotrophus</name>
    <dbReference type="NCBI Taxonomy" id="121291"/>
    <lineage>
        <taxon>Bacteria</taxon>
        <taxon>Bacillati</taxon>
        <taxon>Actinomycetota</taxon>
        <taxon>Actinomycetes</taxon>
        <taxon>Micrococcales</taxon>
        <taxon>Micrococcaceae</taxon>
        <taxon>Arthrobacter</taxon>
    </lineage>
</organism>
<keyword evidence="4" id="KW-1185">Reference proteome</keyword>
<feature type="compositionally biased region" description="Basic residues" evidence="1">
    <location>
        <begin position="117"/>
        <end position="127"/>
    </location>
</feature>
<feature type="region of interest" description="Disordered" evidence="1">
    <location>
        <begin position="113"/>
        <end position="142"/>
    </location>
</feature>
<dbReference type="Pfam" id="PF13191">
    <property type="entry name" value="AAA_16"/>
    <property type="match status" value="1"/>
</dbReference>
<evidence type="ECO:0000313" key="3">
    <source>
        <dbReference type="EMBL" id="MFB9714667.1"/>
    </source>
</evidence>